<reference evidence="10 11" key="1">
    <citation type="submission" date="2016-11" db="EMBL/GenBank/DDBJ databases">
        <authorList>
            <person name="Jaros S."/>
            <person name="Januszkiewicz K."/>
            <person name="Wedrychowicz H."/>
        </authorList>
    </citation>
    <scope>NUCLEOTIDE SEQUENCE [LARGE SCALE GENOMIC DNA]</scope>
    <source>
        <strain evidence="10 11">DSM 21986</strain>
    </source>
</reference>
<dbReference type="PROSITE" id="PS51123">
    <property type="entry name" value="OMPA_2"/>
    <property type="match status" value="1"/>
</dbReference>
<evidence type="ECO:0000313" key="10">
    <source>
        <dbReference type="EMBL" id="SHG14662.1"/>
    </source>
</evidence>
<name>A0A1M5HFR6_9BACT</name>
<evidence type="ECO:0000256" key="5">
    <source>
        <dbReference type="ARBA" id="ARBA00022989"/>
    </source>
</evidence>
<dbReference type="SUPFAM" id="SSF103088">
    <property type="entry name" value="OmpA-like"/>
    <property type="match status" value="1"/>
</dbReference>
<dbReference type="OrthoDB" id="9815217at2"/>
<dbReference type="RefSeq" id="WP_073066863.1">
    <property type="nucleotide sequence ID" value="NZ_FQUS01000020.1"/>
</dbReference>
<dbReference type="PANTHER" id="PTHR30329">
    <property type="entry name" value="STATOR ELEMENT OF FLAGELLAR MOTOR COMPLEX"/>
    <property type="match status" value="1"/>
</dbReference>
<dbReference type="Pfam" id="PF00691">
    <property type="entry name" value="OmpA"/>
    <property type="match status" value="1"/>
</dbReference>
<keyword evidence="5 8" id="KW-1133">Transmembrane helix</keyword>
<keyword evidence="11" id="KW-1185">Reference proteome</keyword>
<evidence type="ECO:0000256" key="8">
    <source>
        <dbReference type="SAM" id="Phobius"/>
    </source>
</evidence>
<dbReference type="STRING" id="1194090.SAMN05443144_12025"/>
<comment type="subcellular location">
    <subcellularLocation>
        <location evidence="1">Cell membrane</location>
        <topology evidence="1">Single-pass membrane protein</topology>
    </subcellularLocation>
</comment>
<evidence type="ECO:0000256" key="2">
    <source>
        <dbReference type="ARBA" id="ARBA00008914"/>
    </source>
</evidence>
<dbReference type="Proteomes" id="UP000184041">
    <property type="component" value="Unassembled WGS sequence"/>
</dbReference>
<protein>
    <submittedName>
        <fullName evidence="10">Chemotaxis protein MotB</fullName>
    </submittedName>
</protein>
<dbReference type="AlphaFoldDB" id="A0A1M5HFR6"/>
<keyword evidence="3" id="KW-1003">Cell membrane</keyword>
<dbReference type="InterPro" id="IPR050330">
    <property type="entry name" value="Bact_OuterMem_StrucFunc"/>
</dbReference>
<proteinExistence type="inferred from homology"/>
<feature type="transmembrane region" description="Helical" evidence="8">
    <location>
        <begin position="12"/>
        <end position="34"/>
    </location>
</feature>
<evidence type="ECO:0000256" key="7">
    <source>
        <dbReference type="PROSITE-ProRule" id="PRU00473"/>
    </source>
</evidence>
<organism evidence="10 11">
    <name type="scientific">Fodinibius roseus</name>
    <dbReference type="NCBI Taxonomy" id="1194090"/>
    <lineage>
        <taxon>Bacteria</taxon>
        <taxon>Pseudomonadati</taxon>
        <taxon>Balneolota</taxon>
        <taxon>Balneolia</taxon>
        <taxon>Balneolales</taxon>
        <taxon>Balneolaceae</taxon>
        <taxon>Fodinibius</taxon>
    </lineage>
</organism>
<evidence type="ECO:0000256" key="4">
    <source>
        <dbReference type="ARBA" id="ARBA00022692"/>
    </source>
</evidence>
<dbReference type="InterPro" id="IPR036737">
    <property type="entry name" value="OmpA-like_sf"/>
</dbReference>
<dbReference type="Gene3D" id="3.30.1330.60">
    <property type="entry name" value="OmpA-like domain"/>
    <property type="match status" value="1"/>
</dbReference>
<keyword evidence="4 8" id="KW-0812">Transmembrane</keyword>
<dbReference type="Pfam" id="PF13677">
    <property type="entry name" value="MotB_plug"/>
    <property type="match status" value="1"/>
</dbReference>
<keyword evidence="6 7" id="KW-0472">Membrane</keyword>
<evidence type="ECO:0000256" key="3">
    <source>
        <dbReference type="ARBA" id="ARBA00022475"/>
    </source>
</evidence>
<comment type="similarity">
    <text evidence="2">Belongs to the MotB family.</text>
</comment>
<evidence type="ECO:0000313" key="11">
    <source>
        <dbReference type="Proteomes" id="UP000184041"/>
    </source>
</evidence>
<dbReference type="CDD" id="cd07185">
    <property type="entry name" value="OmpA_C-like"/>
    <property type="match status" value="1"/>
</dbReference>
<evidence type="ECO:0000259" key="9">
    <source>
        <dbReference type="PROSITE" id="PS51123"/>
    </source>
</evidence>
<feature type="domain" description="OmpA-like" evidence="9">
    <location>
        <begin position="98"/>
        <end position="220"/>
    </location>
</feature>
<evidence type="ECO:0000256" key="6">
    <source>
        <dbReference type="ARBA" id="ARBA00023136"/>
    </source>
</evidence>
<dbReference type="GO" id="GO:0005886">
    <property type="term" value="C:plasma membrane"/>
    <property type="evidence" value="ECO:0007669"/>
    <property type="project" value="UniProtKB-SubCell"/>
</dbReference>
<dbReference type="InterPro" id="IPR006665">
    <property type="entry name" value="OmpA-like"/>
</dbReference>
<gene>
    <name evidence="10" type="ORF">SAMN05443144_12025</name>
</gene>
<dbReference type="EMBL" id="FQUS01000020">
    <property type="protein sequence ID" value="SHG14662.1"/>
    <property type="molecule type" value="Genomic_DNA"/>
</dbReference>
<dbReference type="InterPro" id="IPR025713">
    <property type="entry name" value="MotB-like_N_dom"/>
</dbReference>
<sequence length="245" mass="27677">MGDSKRKSGNGNWLVTYSDLVTLLLVFFVLLYVLTPGIDQSTFNDFISHFQSSTSVIFENEEASKQSDNDTLRKEWHEVNQFLEQEGLSSEVDIEKTEEGVKVTLRDSLTFDSGSAMLLPGARKVLRKIGSTLSREVWNVVVQGHTDNVPIASTSGYRSNWHLGAARAVSVVLFLNKNSRLQPRRFEASSFGEYKPVATNETSGGRRQNRRVEIYVNYKQEEETPLIDFKTKNMNDSLETVTMGH</sequence>
<accession>A0A1M5HFR6</accession>
<dbReference type="PANTHER" id="PTHR30329:SF21">
    <property type="entry name" value="LIPOPROTEIN YIAD-RELATED"/>
    <property type="match status" value="1"/>
</dbReference>
<evidence type="ECO:0000256" key="1">
    <source>
        <dbReference type="ARBA" id="ARBA00004162"/>
    </source>
</evidence>